<keyword evidence="3" id="KW-1185">Reference proteome</keyword>
<dbReference type="Proteomes" id="UP000030641">
    <property type="component" value="Unassembled WGS sequence"/>
</dbReference>
<protein>
    <recommendedName>
        <fullName evidence="1">Aminoglycoside phosphotransferase domain-containing protein</fullName>
    </recommendedName>
</protein>
<dbReference type="AlphaFoldDB" id="A0A074Z1E8"/>
<sequence>MDENIINNIHAIATHDWAKRFLCEYGNAGVERLASSYRDGQHCTWQSKHNGSFNSCHKVLFEDGTAWAVRYPIPGRVMHSDEKIRREAAVMMSVKKRTQIPVPKVIALGAAADNHDPLIGPFLITEWVEGKPLAIVLEELPRPSWGPVLRQDVEEDQLRKVYGQMARILLELAAHDFDEIGALVMTEGESESDRWSIVARPMTLKVNEIEAGGNVIADDHDLPAFKSTTEYMQNLVQQNITHLHEQGNSIDDASDARQKKYDSGPFKLVCDDFRFGNVLVDETSLQVTGIIDWEWTYTAPYQSLFCPPPWLILERPTSWTKNGEERCKQKLSVFLQCLEEEEKRLIRSAYDDPPDRCMSSLMRDSFEDGTFRFMQLLQEAFNFDEEILWRNLEKALRRRGLLEVGVPSKKEVESFVRAKVAQLDQYNQRLQAKESNDGQEVQV</sequence>
<dbReference type="HOGENOM" id="CLU_028906_4_1_1"/>
<accession>A0A074Z1E8</accession>
<dbReference type="InParanoid" id="A0A074Z1E8"/>
<dbReference type="GeneID" id="25371277"/>
<dbReference type="PANTHER" id="PTHR21310">
    <property type="entry name" value="AMINOGLYCOSIDE PHOSPHOTRANSFERASE-RELATED-RELATED"/>
    <property type="match status" value="1"/>
</dbReference>
<proteinExistence type="predicted"/>
<gene>
    <name evidence="2" type="ORF">AUEXF2481DRAFT_75262</name>
</gene>
<dbReference type="Gene3D" id="3.90.1200.10">
    <property type="match status" value="1"/>
</dbReference>
<dbReference type="OrthoDB" id="5412996at2759"/>
<evidence type="ECO:0000313" key="3">
    <source>
        <dbReference type="Proteomes" id="UP000030641"/>
    </source>
</evidence>
<dbReference type="Pfam" id="PF01636">
    <property type="entry name" value="APH"/>
    <property type="match status" value="1"/>
</dbReference>
<dbReference type="OMA" id="RAHASHY"/>
<dbReference type="InterPro" id="IPR002575">
    <property type="entry name" value="Aminoglycoside_PTrfase"/>
</dbReference>
<dbReference type="PANTHER" id="PTHR21310:SF37">
    <property type="entry name" value="AMINOGLYCOSIDE PHOSPHOTRANSFERASE DOMAIN-CONTAINING PROTEIN"/>
    <property type="match status" value="1"/>
</dbReference>
<organism evidence="2 3">
    <name type="scientific">Aureobasidium subglaciale (strain EXF-2481)</name>
    <name type="common">Aureobasidium pullulans var. subglaciale</name>
    <dbReference type="NCBI Taxonomy" id="1043005"/>
    <lineage>
        <taxon>Eukaryota</taxon>
        <taxon>Fungi</taxon>
        <taxon>Dikarya</taxon>
        <taxon>Ascomycota</taxon>
        <taxon>Pezizomycotina</taxon>
        <taxon>Dothideomycetes</taxon>
        <taxon>Dothideomycetidae</taxon>
        <taxon>Dothideales</taxon>
        <taxon>Saccotheciaceae</taxon>
        <taxon>Aureobasidium</taxon>
    </lineage>
</organism>
<dbReference type="InterPro" id="IPR011009">
    <property type="entry name" value="Kinase-like_dom_sf"/>
</dbReference>
<evidence type="ECO:0000313" key="2">
    <source>
        <dbReference type="EMBL" id="KER00133.1"/>
    </source>
</evidence>
<name>A0A074Z1E8_AURSE</name>
<dbReference type="Gene3D" id="3.30.200.20">
    <property type="entry name" value="Phosphorylase Kinase, domain 1"/>
    <property type="match status" value="1"/>
</dbReference>
<dbReference type="SUPFAM" id="SSF56112">
    <property type="entry name" value="Protein kinase-like (PK-like)"/>
    <property type="match status" value="1"/>
</dbReference>
<dbReference type="InterPro" id="IPR051678">
    <property type="entry name" value="AGP_Transferase"/>
</dbReference>
<evidence type="ECO:0000259" key="1">
    <source>
        <dbReference type="Pfam" id="PF01636"/>
    </source>
</evidence>
<dbReference type="EMBL" id="KL584749">
    <property type="protein sequence ID" value="KER00133.1"/>
    <property type="molecule type" value="Genomic_DNA"/>
</dbReference>
<feature type="domain" description="Aminoglycoside phosphotransferase" evidence="1">
    <location>
        <begin position="66"/>
        <end position="294"/>
    </location>
</feature>
<reference evidence="2 3" key="1">
    <citation type="journal article" date="2014" name="BMC Genomics">
        <title>Genome sequencing of four Aureobasidium pullulans varieties: biotechnological potential, stress tolerance, and description of new species.</title>
        <authorList>
            <person name="Gostin Ar C."/>
            <person name="Ohm R.A."/>
            <person name="Kogej T."/>
            <person name="Sonjak S."/>
            <person name="Turk M."/>
            <person name="Zajc J."/>
            <person name="Zalar P."/>
            <person name="Grube M."/>
            <person name="Sun H."/>
            <person name="Han J."/>
            <person name="Sharma A."/>
            <person name="Chiniquy J."/>
            <person name="Ngan C.Y."/>
            <person name="Lipzen A."/>
            <person name="Barry K."/>
            <person name="Grigoriev I.V."/>
            <person name="Gunde-Cimerman N."/>
        </authorList>
    </citation>
    <scope>NUCLEOTIDE SEQUENCE [LARGE SCALE GENOMIC DNA]</scope>
    <source>
        <strain evidence="2 3">EXF-2481</strain>
    </source>
</reference>
<dbReference type="RefSeq" id="XP_013348623.1">
    <property type="nucleotide sequence ID" value="XM_013493169.1"/>
</dbReference>